<protein>
    <submittedName>
        <fullName evidence="1">Uncharacterized protein</fullName>
    </submittedName>
</protein>
<reference evidence="1" key="1">
    <citation type="submission" date="2021-01" db="EMBL/GenBank/DDBJ databases">
        <authorList>
            <person name="Corre E."/>
            <person name="Pelletier E."/>
            <person name="Niang G."/>
            <person name="Scheremetjew M."/>
            <person name="Finn R."/>
            <person name="Kale V."/>
            <person name="Holt S."/>
            <person name="Cochrane G."/>
            <person name="Meng A."/>
            <person name="Brown T."/>
            <person name="Cohen L."/>
        </authorList>
    </citation>
    <scope>NUCLEOTIDE SEQUENCE</scope>
    <source>
        <strain evidence="1">CCMP3105</strain>
    </source>
</reference>
<organism evidence="1">
    <name type="scientific">Alexandrium monilatum</name>
    <dbReference type="NCBI Taxonomy" id="311494"/>
    <lineage>
        <taxon>Eukaryota</taxon>
        <taxon>Sar</taxon>
        <taxon>Alveolata</taxon>
        <taxon>Dinophyceae</taxon>
        <taxon>Gonyaulacales</taxon>
        <taxon>Pyrocystaceae</taxon>
        <taxon>Alexandrium</taxon>
    </lineage>
</organism>
<evidence type="ECO:0000313" key="1">
    <source>
        <dbReference type="EMBL" id="CAE4561106.1"/>
    </source>
</evidence>
<dbReference type="EMBL" id="HBNR01000997">
    <property type="protein sequence ID" value="CAE4561106.1"/>
    <property type="molecule type" value="Transcribed_RNA"/>
</dbReference>
<sequence>MPAPVAGEFYVSHDAERPPEKQQRRLWQDVHLLEGYLDRPDAHEDKWQYARSVFYLAQSHRSLGFADTARELWERFLGLGFSQKRQFTYLGYGAHNALGQICAEESVRRRDERLPQDCRKHFEEAHKICPRVEPLVYMAMAMPTSSRERLEVLRRATRVAPMQAASGHCAIFAEPGAYERLPQLLREAEREVAEQA</sequence>
<gene>
    <name evidence="1" type="ORF">AMON00008_LOCUS725</name>
</gene>
<accession>A0A7S4PSB9</accession>
<name>A0A7S4PSB9_9DINO</name>
<proteinExistence type="predicted"/>
<dbReference type="AlphaFoldDB" id="A0A7S4PSB9"/>